<evidence type="ECO:0000313" key="6">
    <source>
        <dbReference type="EMBL" id="TDQ01373.1"/>
    </source>
</evidence>
<gene>
    <name evidence="6" type="ORF">EV186_1021241</name>
</gene>
<evidence type="ECO:0000256" key="1">
    <source>
        <dbReference type="ARBA" id="ARBA00005336"/>
    </source>
</evidence>
<keyword evidence="4" id="KW-0732">Signal</keyword>
<comment type="caution">
    <text evidence="6">The sequence shown here is derived from an EMBL/GenBank/DDBJ whole genome shotgun (WGS) entry which is preliminary data.</text>
</comment>
<name>A0A4R6SI83_LABRH</name>
<dbReference type="PANTHER" id="PTHR30480">
    <property type="entry name" value="BETA-HEXOSAMINIDASE-RELATED"/>
    <property type="match status" value="1"/>
</dbReference>
<dbReference type="Gene3D" id="3.20.20.300">
    <property type="entry name" value="Glycoside hydrolase, family 3, N-terminal domain"/>
    <property type="match status" value="1"/>
</dbReference>
<evidence type="ECO:0000259" key="5">
    <source>
        <dbReference type="Pfam" id="PF00933"/>
    </source>
</evidence>
<accession>A0A4R6SI83</accession>
<dbReference type="GO" id="GO:0009254">
    <property type="term" value="P:peptidoglycan turnover"/>
    <property type="evidence" value="ECO:0007669"/>
    <property type="project" value="TreeGrafter"/>
</dbReference>
<dbReference type="Proteomes" id="UP000295444">
    <property type="component" value="Unassembled WGS sequence"/>
</dbReference>
<dbReference type="InterPro" id="IPR017853">
    <property type="entry name" value="GH"/>
</dbReference>
<proteinExistence type="inferred from homology"/>
<evidence type="ECO:0000256" key="4">
    <source>
        <dbReference type="SAM" id="SignalP"/>
    </source>
</evidence>
<keyword evidence="2" id="KW-0378">Hydrolase</keyword>
<evidence type="ECO:0000256" key="2">
    <source>
        <dbReference type="ARBA" id="ARBA00022801"/>
    </source>
</evidence>
<reference evidence="6 7" key="1">
    <citation type="submission" date="2019-03" db="EMBL/GenBank/DDBJ databases">
        <title>Genomic Encyclopedia of Type Strains, Phase IV (KMG-IV): sequencing the most valuable type-strain genomes for metagenomic binning, comparative biology and taxonomic classification.</title>
        <authorList>
            <person name="Goeker M."/>
        </authorList>
    </citation>
    <scope>NUCLEOTIDE SEQUENCE [LARGE SCALE GENOMIC DNA]</scope>
    <source>
        <strain evidence="6 7">DSM 45361</strain>
    </source>
</reference>
<dbReference type="EMBL" id="SNXZ01000002">
    <property type="protein sequence ID" value="TDQ01373.1"/>
    <property type="molecule type" value="Genomic_DNA"/>
</dbReference>
<dbReference type="OrthoDB" id="9805821at2"/>
<feature type="domain" description="Glycoside hydrolase family 3 N-terminal" evidence="5">
    <location>
        <begin position="63"/>
        <end position="369"/>
    </location>
</feature>
<evidence type="ECO:0000256" key="3">
    <source>
        <dbReference type="ARBA" id="ARBA00023295"/>
    </source>
</evidence>
<dbReference type="InterPro" id="IPR050226">
    <property type="entry name" value="NagZ_Beta-hexosaminidase"/>
</dbReference>
<comment type="similarity">
    <text evidence="1">Belongs to the glycosyl hydrolase 3 family.</text>
</comment>
<feature type="signal peptide" evidence="4">
    <location>
        <begin position="1"/>
        <end position="30"/>
    </location>
</feature>
<sequence>MSRARRTIRWGAAIAALALSATVANTVASAASADASATPLALTSQQLAGQRVIYSYPGLTPPQSLFNDIRAGRVAGVIFFGENISSTTQIAGVVQQLRDASAQSPVQQPLLLMTDQEGGQVRRLPGAPVLSEKQVGLSSNPPLEATNAGTGAGQNLRSAKMNVNLAPVLDVYRTAGDLMDQYGRSYSQDSATVGVLGRNFIRAQQATGVAATAKHYPGLGAASSTQNTDTRAVTLNVSLSDLRTKDEPPYYAAIDAGVKLVMVSWAVYPALDSSRPAGLSRTIVQTELRHNTGFQGVTITDALEAGALQAYGSTGNRSVLAAGAGMDLILASARDVSQGEAAVNALAAAYDNGTLNQAEFTASVNRITALRSTLP</sequence>
<organism evidence="6 7">
    <name type="scientific">Labedaea rhizosphaerae</name>
    <dbReference type="NCBI Taxonomy" id="598644"/>
    <lineage>
        <taxon>Bacteria</taxon>
        <taxon>Bacillati</taxon>
        <taxon>Actinomycetota</taxon>
        <taxon>Actinomycetes</taxon>
        <taxon>Pseudonocardiales</taxon>
        <taxon>Pseudonocardiaceae</taxon>
        <taxon>Labedaea</taxon>
    </lineage>
</organism>
<dbReference type="SUPFAM" id="SSF51445">
    <property type="entry name" value="(Trans)glycosidases"/>
    <property type="match status" value="1"/>
</dbReference>
<keyword evidence="3" id="KW-0326">Glycosidase</keyword>
<keyword evidence="7" id="KW-1185">Reference proteome</keyword>
<dbReference type="Pfam" id="PF00933">
    <property type="entry name" value="Glyco_hydro_3"/>
    <property type="match status" value="1"/>
</dbReference>
<evidence type="ECO:0000313" key="7">
    <source>
        <dbReference type="Proteomes" id="UP000295444"/>
    </source>
</evidence>
<dbReference type="InterPro" id="IPR036962">
    <property type="entry name" value="Glyco_hydro_3_N_sf"/>
</dbReference>
<dbReference type="PANTHER" id="PTHR30480:SF14">
    <property type="entry name" value="HYDROLASE, PUTATIVE (AFU_ORTHOLOGUE AFUA_4G13770)-RELATED"/>
    <property type="match status" value="1"/>
</dbReference>
<protein>
    <submittedName>
        <fullName evidence="6">Beta-N-acetylhexosaminidase</fullName>
    </submittedName>
</protein>
<dbReference type="AlphaFoldDB" id="A0A4R6SI83"/>
<dbReference type="RefSeq" id="WP_133849965.1">
    <property type="nucleotide sequence ID" value="NZ_SNXZ01000002.1"/>
</dbReference>
<dbReference type="GO" id="GO:0004553">
    <property type="term" value="F:hydrolase activity, hydrolyzing O-glycosyl compounds"/>
    <property type="evidence" value="ECO:0007669"/>
    <property type="project" value="InterPro"/>
</dbReference>
<dbReference type="InterPro" id="IPR001764">
    <property type="entry name" value="Glyco_hydro_3_N"/>
</dbReference>
<feature type="chain" id="PRO_5020295362" evidence="4">
    <location>
        <begin position="31"/>
        <end position="375"/>
    </location>
</feature>
<dbReference type="GO" id="GO:0005975">
    <property type="term" value="P:carbohydrate metabolic process"/>
    <property type="evidence" value="ECO:0007669"/>
    <property type="project" value="InterPro"/>
</dbReference>